<keyword evidence="2" id="KW-1185">Reference proteome</keyword>
<name>A0AAE9BZA3_9VIRU</name>
<gene>
    <name evidence="1" type="ORF">CcNV_103</name>
</gene>
<dbReference type="EMBL" id="MZ311577">
    <property type="protein sequence ID" value="UBZ25588.1"/>
    <property type="molecule type" value="Genomic_DNA"/>
</dbReference>
<evidence type="ECO:0000313" key="2">
    <source>
        <dbReference type="Proteomes" id="UP000831195"/>
    </source>
</evidence>
<sequence length="264" mass="30476">MSTNTDIVTLKCFHTCESLNQFYIRTCELKKCTDGKYYHVIYLREPVEKTQLHQISSITCHHTATNRIDEIWEELSTLPLGSLYNLTPACSSVLIKNIITQLIISLCEQVCTEHVYRLLFTTNKSTARSFIQNIGAIAESTSGDVEEGFRYLHLNRFNLHCVSRYNNKQKVRVMRNQLLNILDIIRCFLMTKIVKVTKDYTCHNCKLVGYCPRFLDMDVCELHTIYCSSHTQKLARLMVVGQVYPNTKHAILNAIAKVESLEVR</sequence>
<proteinExistence type="predicted"/>
<evidence type="ECO:0000313" key="1">
    <source>
        <dbReference type="EMBL" id="UBZ25588.1"/>
    </source>
</evidence>
<organism evidence="1 2">
    <name type="scientific">Crangon crangon nudivirus</name>
    <dbReference type="NCBI Taxonomy" id="2880838"/>
    <lineage>
        <taxon>Viruses</taxon>
        <taxon>Viruses incertae sedis</taxon>
        <taxon>Naldaviricetes</taxon>
        <taxon>Lefavirales</taxon>
        <taxon>Nudiviridae</taxon>
        <taxon>Gammanudivirus</taxon>
        <taxon>Gammanudivirus cracrangonis</taxon>
    </lineage>
</organism>
<protein>
    <submittedName>
        <fullName evidence="1">Uncharacterized protein</fullName>
    </submittedName>
</protein>
<accession>A0AAE9BZA3</accession>
<reference evidence="1" key="1">
    <citation type="journal article" date="2021" name="Viruses">
        <title>Identification and Full Characterisation of Two Novel Crustacean Infecting Members of the Family Nudiviridae Provides Support for Two Subfamilies.</title>
        <authorList>
            <person name="Bateman K.S."/>
            <person name="Kerr R."/>
            <person name="Stentiford G.D."/>
            <person name="Bean T.P."/>
            <person name="Hooper C."/>
            <person name="Van Eynde B."/>
            <person name="Delbare D."/>
            <person name="Bojko J."/>
            <person name="Christiaens O."/>
            <person name="Taning C.N.T."/>
            <person name="Smagghe G."/>
            <person name="van Oers M.M."/>
            <person name="van Aerle R."/>
        </authorList>
    </citation>
    <scope>NUCLEOTIDE SEQUENCE</scope>
    <source>
        <strain evidence="1">AN1</strain>
    </source>
</reference>
<dbReference type="Proteomes" id="UP000831195">
    <property type="component" value="Segment"/>
</dbReference>